<dbReference type="Gene3D" id="1.50.10.10">
    <property type="match status" value="1"/>
</dbReference>
<dbReference type="EMBL" id="MNCJ02000332">
    <property type="protein sequence ID" value="KAF5757150.1"/>
    <property type="molecule type" value="Genomic_DNA"/>
</dbReference>
<reference evidence="1" key="1">
    <citation type="journal article" date="2017" name="Nature">
        <title>The sunflower genome provides insights into oil metabolism, flowering and Asterid evolution.</title>
        <authorList>
            <person name="Badouin H."/>
            <person name="Gouzy J."/>
            <person name="Grassa C.J."/>
            <person name="Murat F."/>
            <person name="Staton S.E."/>
            <person name="Cottret L."/>
            <person name="Lelandais-Briere C."/>
            <person name="Owens G.L."/>
            <person name="Carrere S."/>
            <person name="Mayjonade B."/>
            <person name="Legrand L."/>
            <person name="Gill N."/>
            <person name="Kane N.C."/>
            <person name="Bowers J.E."/>
            <person name="Hubner S."/>
            <person name="Bellec A."/>
            <person name="Berard A."/>
            <person name="Berges H."/>
            <person name="Blanchet N."/>
            <person name="Boniface M.C."/>
            <person name="Brunel D."/>
            <person name="Catrice O."/>
            <person name="Chaidir N."/>
            <person name="Claudel C."/>
            <person name="Donnadieu C."/>
            <person name="Faraut T."/>
            <person name="Fievet G."/>
            <person name="Helmstetter N."/>
            <person name="King M."/>
            <person name="Knapp S.J."/>
            <person name="Lai Z."/>
            <person name="Le Paslier M.C."/>
            <person name="Lippi Y."/>
            <person name="Lorenzon L."/>
            <person name="Mandel J.R."/>
            <person name="Marage G."/>
            <person name="Marchand G."/>
            <person name="Marquand E."/>
            <person name="Bret-Mestries E."/>
            <person name="Morien E."/>
            <person name="Nambeesan S."/>
            <person name="Nguyen T."/>
            <person name="Pegot-Espagnet P."/>
            <person name="Pouilly N."/>
            <person name="Raftis F."/>
            <person name="Sallet E."/>
            <person name="Schiex T."/>
            <person name="Thomas J."/>
            <person name="Vandecasteele C."/>
            <person name="Vares D."/>
            <person name="Vear F."/>
            <person name="Vautrin S."/>
            <person name="Crespi M."/>
            <person name="Mangin B."/>
            <person name="Burke J.M."/>
            <person name="Salse J."/>
            <person name="Munos S."/>
            <person name="Vincourt P."/>
            <person name="Rieseberg L.H."/>
            <person name="Langlade N.B."/>
        </authorList>
    </citation>
    <scope>NUCLEOTIDE SEQUENCE</scope>
    <source>
        <tissue evidence="1">Leaves</tissue>
    </source>
</reference>
<dbReference type="InterPro" id="IPR012341">
    <property type="entry name" value="6hp_glycosidase-like_sf"/>
</dbReference>
<protein>
    <submittedName>
        <fullName evidence="1">Six-hairpin glycosidase-like superfamily</fullName>
    </submittedName>
</protein>
<dbReference type="Gramene" id="mRNA:HanXRQr2_Chr17g0823231">
    <property type="protein sequence ID" value="mRNA:HanXRQr2_Chr17g0823231"/>
    <property type="gene ID" value="HanXRQr2_Chr17g0823231"/>
</dbReference>
<keyword evidence="2" id="KW-1185">Reference proteome</keyword>
<dbReference type="GO" id="GO:0005975">
    <property type="term" value="P:carbohydrate metabolic process"/>
    <property type="evidence" value="ECO:0007669"/>
    <property type="project" value="InterPro"/>
</dbReference>
<dbReference type="SUPFAM" id="SSF158745">
    <property type="entry name" value="LanC-like"/>
    <property type="match status" value="1"/>
</dbReference>
<proteinExistence type="predicted"/>
<dbReference type="Proteomes" id="UP000215914">
    <property type="component" value="Unassembled WGS sequence"/>
</dbReference>
<reference evidence="1" key="2">
    <citation type="submission" date="2020-06" db="EMBL/GenBank/DDBJ databases">
        <title>Helianthus annuus Genome sequencing and assembly Release 2.</title>
        <authorList>
            <person name="Gouzy J."/>
            <person name="Langlade N."/>
            <person name="Munos S."/>
        </authorList>
    </citation>
    <scope>NUCLEOTIDE SEQUENCE</scope>
    <source>
        <tissue evidence="1">Leaves</tissue>
    </source>
</reference>
<gene>
    <name evidence="1" type="ORF">HanXRQr2_Chr17g0823231</name>
</gene>
<keyword evidence="1" id="KW-0326">Glycosidase</keyword>
<organism evidence="1 2">
    <name type="scientific">Helianthus annuus</name>
    <name type="common">Common sunflower</name>
    <dbReference type="NCBI Taxonomy" id="4232"/>
    <lineage>
        <taxon>Eukaryota</taxon>
        <taxon>Viridiplantae</taxon>
        <taxon>Streptophyta</taxon>
        <taxon>Embryophyta</taxon>
        <taxon>Tracheophyta</taxon>
        <taxon>Spermatophyta</taxon>
        <taxon>Magnoliopsida</taxon>
        <taxon>eudicotyledons</taxon>
        <taxon>Gunneridae</taxon>
        <taxon>Pentapetalae</taxon>
        <taxon>asterids</taxon>
        <taxon>campanulids</taxon>
        <taxon>Asterales</taxon>
        <taxon>Asteraceae</taxon>
        <taxon>Asteroideae</taxon>
        <taxon>Heliantheae alliance</taxon>
        <taxon>Heliantheae</taxon>
        <taxon>Helianthus</taxon>
    </lineage>
</organism>
<keyword evidence="1" id="KW-0378">Hydrolase</keyword>
<sequence length="57" mass="6556">MVDYYLAKFKEIDVSKDFQSEMIGGKAGYLWACLFLNKNLGHETILPAHTVRILPRL</sequence>
<comment type="caution">
    <text evidence="1">The sequence shown here is derived from an EMBL/GenBank/DDBJ whole genome shotgun (WGS) entry which is preliminary data.</text>
</comment>
<dbReference type="GO" id="GO:0016798">
    <property type="term" value="F:hydrolase activity, acting on glycosyl bonds"/>
    <property type="evidence" value="ECO:0007669"/>
    <property type="project" value="UniProtKB-KW"/>
</dbReference>
<name>A0A9K3GVP1_HELAN</name>
<evidence type="ECO:0000313" key="2">
    <source>
        <dbReference type="Proteomes" id="UP000215914"/>
    </source>
</evidence>
<accession>A0A9K3GVP1</accession>
<dbReference type="AlphaFoldDB" id="A0A9K3GVP1"/>
<evidence type="ECO:0000313" key="1">
    <source>
        <dbReference type="EMBL" id="KAF5757150.1"/>
    </source>
</evidence>